<comment type="caution">
    <text evidence="3">The sequence shown here is derived from an EMBL/GenBank/DDBJ whole genome shotgun (WGS) entry which is preliminary data.</text>
</comment>
<protein>
    <recommendedName>
        <fullName evidence="5">DUF4283 domain-containing protein</fullName>
    </recommendedName>
</protein>
<keyword evidence="2" id="KW-0472">Membrane</keyword>
<feature type="region of interest" description="Disordered" evidence="1">
    <location>
        <begin position="89"/>
        <end position="118"/>
    </location>
</feature>
<feature type="compositionally biased region" description="Polar residues" evidence="1">
    <location>
        <begin position="106"/>
        <end position="115"/>
    </location>
</feature>
<sequence length="178" mass="21009">MESGAHCQNHDYYLVHFSDKEDYFYTLLQGPWMIVGHYLLVRRQVRRKQERISPELEKSNPSKNNRIIAKDVMEDRRQSIESESKFNILNVEEDTNEPCKEKNSHGKNSQANKKNPTVKIRLILPKKGFKTKAKAQEKYPIISEVAPRVMENRVSSSRNPDIEAMEREMMERMKELEK</sequence>
<reference evidence="3 4" key="1">
    <citation type="submission" date="2019-01" db="EMBL/GenBank/DDBJ databases">
        <title>Sequencing of cultivated peanut Arachis hypogaea provides insights into genome evolution and oil improvement.</title>
        <authorList>
            <person name="Chen X."/>
        </authorList>
    </citation>
    <scope>NUCLEOTIDE SEQUENCE [LARGE SCALE GENOMIC DNA]</scope>
    <source>
        <strain evidence="4">cv. Fuhuasheng</strain>
        <tissue evidence="3">Leaves</tissue>
    </source>
</reference>
<keyword evidence="4" id="KW-1185">Reference proteome</keyword>
<feature type="transmembrane region" description="Helical" evidence="2">
    <location>
        <begin position="23"/>
        <end position="41"/>
    </location>
</feature>
<organism evidence="3 4">
    <name type="scientific">Arachis hypogaea</name>
    <name type="common">Peanut</name>
    <dbReference type="NCBI Taxonomy" id="3818"/>
    <lineage>
        <taxon>Eukaryota</taxon>
        <taxon>Viridiplantae</taxon>
        <taxon>Streptophyta</taxon>
        <taxon>Embryophyta</taxon>
        <taxon>Tracheophyta</taxon>
        <taxon>Spermatophyta</taxon>
        <taxon>Magnoliopsida</taxon>
        <taxon>eudicotyledons</taxon>
        <taxon>Gunneridae</taxon>
        <taxon>Pentapetalae</taxon>
        <taxon>rosids</taxon>
        <taxon>fabids</taxon>
        <taxon>Fabales</taxon>
        <taxon>Fabaceae</taxon>
        <taxon>Papilionoideae</taxon>
        <taxon>50 kb inversion clade</taxon>
        <taxon>dalbergioids sensu lato</taxon>
        <taxon>Dalbergieae</taxon>
        <taxon>Pterocarpus clade</taxon>
        <taxon>Arachis</taxon>
    </lineage>
</organism>
<dbReference type="AlphaFoldDB" id="A0A445BS84"/>
<dbReference type="EMBL" id="SDMP01000008">
    <property type="protein sequence ID" value="RYR41560.1"/>
    <property type="molecule type" value="Genomic_DNA"/>
</dbReference>
<evidence type="ECO:0000256" key="2">
    <source>
        <dbReference type="SAM" id="Phobius"/>
    </source>
</evidence>
<gene>
    <name evidence="3" type="ORF">Ahy_A08g037962</name>
</gene>
<keyword evidence="2" id="KW-1133">Transmembrane helix</keyword>
<accession>A0A445BS84</accession>
<name>A0A445BS84_ARAHY</name>
<dbReference type="Proteomes" id="UP000289738">
    <property type="component" value="Chromosome A08"/>
</dbReference>
<proteinExistence type="predicted"/>
<evidence type="ECO:0000313" key="4">
    <source>
        <dbReference type="Proteomes" id="UP000289738"/>
    </source>
</evidence>
<evidence type="ECO:0008006" key="5">
    <source>
        <dbReference type="Google" id="ProtNLM"/>
    </source>
</evidence>
<evidence type="ECO:0000256" key="1">
    <source>
        <dbReference type="SAM" id="MobiDB-lite"/>
    </source>
</evidence>
<evidence type="ECO:0000313" key="3">
    <source>
        <dbReference type="EMBL" id="RYR41560.1"/>
    </source>
</evidence>
<keyword evidence="2" id="KW-0812">Transmembrane</keyword>